<protein>
    <submittedName>
        <fullName evidence="1">Uncharacterized protein</fullName>
    </submittedName>
</protein>
<dbReference type="AlphaFoldDB" id="A0A0V1MI51"/>
<organism evidence="1 2">
    <name type="scientific">Trichinella papuae</name>
    <dbReference type="NCBI Taxonomy" id="268474"/>
    <lineage>
        <taxon>Eukaryota</taxon>
        <taxon>Metazoa</taxon>
        <taxon>Ecdysozoa</taxon>
        <taxon>Nematoda</taxon>
        <taxon>Enoplea</taxon>
        <taxon>Dorylaimia</taxon>
        <taxon>Trichinellida</taxon>
        <taxon>Trichinellidae</taxon>
        <taxon>Trichinella</taxon>
    </lineage>
</organism>
<name>A0A0V1MI51_9BILA</name>
<reference evidence="1 2" key="1">
    <citation type="submission" date="2015-01" db="EMBL/GenBank/DDBJ databases">
        <title>Evolution of Trichinella species and genotypes.</title>
        <authorList>
            <person name="Korhonen P.K."/>
            <person name="Edoardo P."/>
            <person name="Giuseppe L.R."/>
            <person name="Gasser R.B."/>
        </authorList>
    </citation>
    <scope>NUCLEOTIDE SEQUENCE [LARGE SCALE GENOMIC DNA]</scope>
    <source>
        <strain evidence="1">ISS1980</strain>
    </source>
</reference>
<proteinExistence type="predicted"/>
<evidence type="ECO:0000313" key="2">
    <source>
        <dbReference type="Proteomes" id="UP000054843"/>
    </source>
</evidence>
<keyword evidence="2" id="KW-1185">Reference proteome</keyword>
<sequence length="60" mass="6803">MCRAVHNNCAFVLPILNIHEEEEEKEIVEAMHRGGNQTNYLSQFPTLTALSDLMPDFNGI</sequence>
<evidence type="ECO:0000313" key="1">
    <source>
        <dbReference type="EMBL" id="KRZ71449.1"/>
    </source>
</evidence>
<dbReference type="Proteomes" id="UP000054843">
    <property type="component" value="Unassembled WGS sequence"/>
</dbReference>
<dbReference type="EMBL" id="JYDO01000096">
    <property type="protein sequence ID" value="KRZ71449.1"/>
    <property type="molecule type" value="Genomic_DNA"/>
</dbReference>
<gene>
    <name evidence="1" type="ORF">T10_5466</name>
</gene>
<comment type="caution">
    <text evidence="1">The sequence shown here is derived from an EMBL/GenBank/DDBJ whole genome shotgun (WGS) entry which is preliminary data.</text>
</comment>
<accession>A0A0V1MI51</accession>